<dbReference type="Proteomes" id="UP000604825">
    <property type="component" value="Unassembled WGS sequence"/>
</dbReference>
<dbReference type="PANTHER" id="PTHR34223">
    <property type="entry name" value="OS11G0201299 PROTEIN"/>
    <property type="match status" value="1"/>
</dbReference>
<keyword evidence="2" id="KW-1185">Reference proteome</keyword>
<dbReference type="SUPFAM" id="SSF52047">
    <property type="entry name" value="RNI-like"/>
    <property type="match status" value="1"/>
</dbReference>
<gene>
    <name evidence="1" type="ORF">NCGR_LOCUS14033</name>
</gene>
<protein>
    <submittedName>
        <fullName evidence="1">Uncharacterized protein</fullName>
    </submittedName>
</protein>
<dbReference type="InterPro" id="IPR032675">
    <property type="entry name" value="LRR_dom_sf"/>
</dbReference>
<dbReference type="PANTHER" id="PTHR34223:SF70">
    <property type="entry name" value="F-BOX DOMAIN-CONTAINING PROTEIN"/>
    <property type="match status" value="1"/>
</dbReference>
<proteinExistence type="predicted"/>
<dbReference type="Gene3D" id="3.80.10.10">
    <property type="entry name" value="Ribonuclease Inhibitor"/>
    <property type="match status" value="1"/>
</dbReference>
<organism evidence="1 2">
    <name type="scientific">Miscanthus lutarioriparius</name>
    <dbReference type="NCBI Taxonomy" id="422564"/>
    <lineage>
        <taxon>Eukaryota</taxon>
        <taxon>Viridiplantae</taxon>
        <taxon>Streptophyta</taxon>
        <taxon>Embryophyta</taxon>
        <taxon>Tracheophyta</taxon>
        <taxon>Spermatophyta</taxon>
        <taxon>Magnoliopsida</taxon>
        <taxon>Liliopsida</taxon>
        <taxon>Poales</taxon>
        <taxon>Poaceae</taxon>
        <taxon>PACMAD clade</taxon>
        <taxon>Panicoideae</taxon>
        <taxon>Andropogonodae</taxon>
        <taxon>Andropogoneae</taxon>
        <taxon>Saccharinae</taxon>
        <taxon>Miscanthus</taxon>
    </lineage>
</organism>
<dbReference type="InterPro" id="IPR053197">
    <property type="entry name" value="F-box_SCFL_complex_component"/>
</dbReference>
<dbReference type="EMBL" id="CAJGYO010000003">
    <property type="protein sequence ID" value="CAD6220572.1"/>
    <property type="molecule type" value="Genomic_DNA"/>
</dbReference>
<evidence type="ECO:0000313" key="2">
    <source>
        <dbReference type="Proteomes" id="UP000604825"/>
    </source>
</evidence>
<reference evidence="1" key="1">
    <citation type="submission" date="2020-10" db="EMBL/GenBank/DDBJ databases">
        <authorList>
            <person name="Han B."/>
            <person name="Lu T."/>
            <person name="Zhao Q."/>
            <person name="Huang X."/>
            <person name="Zhao Y."/>
        </authorList>
    </citation>
    <scope>NUCLEOTIDE SEQUENCE</scope>
</reference>
<accession>A0A811NEF4</accession>
<evidence type="ECO:0000313" key="1">
    <source>
        <dbReference type="EMBL" id="CAD6220572.1"/>
    </source>
</evidence>
<comment type="caution">
    <text evidence="1">The sequence shown here is derived from an EMBL/GenBank/DDBJ whole genome shotgun (WGS) entry which is preliminary data.</text>
</comment>
<sequence>MDSLVKAKISVPEDEISEENQRELLGSLCNVTSLELIGFEAEVMLNENPDEFPIFHNLRTLSLHSCFLNGYELTDKLEALGSFLKNAPCLEKLSLQYCMCGVLEGAYQMPISNLTKLIGFLRSPFLFAVFHEAFKSVKPLPQAY</sequence>
<dbReference type="OrthoDB" id="644676at2759"/>
<name>A0A811NEF4_9POAL</name>
<dbReference type="AlphaFoldDB" id="A0A811NEF4"/>